<dbReference type="AlphaFoldDB" id="A0A1X3G3C9"/>
<dbReference type="Proteomes" id="UP000193553">
    <property type="component" value="Unassembled WGS sequence"/>
</dbReference>
<dbReference type="EMBL" id="NAFI01000144">
    <property type="protein sequence ID" value="OSJ17185.1"/>
    <property type="molecule type" value="Genomic_DNA"/>
</dbReference>
<sequence>MFTFIHCEERTAEVVLSLLGRGRPVMCRQAATLLRFAKAVADPEVAAGLVEKAADLKEQAEEPRTLPVTRRPTPPAGSPLRVDCRRWSRE</sequence>
<comment type="caution">
    <text evidence="2">The sequence shown here is derived from an EMBL/GenBank/DDBJ whole genome shotgun (WGS) entry which is preliminary data.</text>
</comment>
<evidence type="ECO:0000256" key="1">
    <source>
        <dbReference type="SAM" id="MobiDB-lite"/>
    </source>
</evidence>
<evidence type="ECO:0000313" key="2">
    <source>
        <dbReference type="EMBL" id="OSJ17185.1"/>
    </source>
</evidence>
<name>A0A1X3G3C9_9BRAD</name>
<organism evidence="2 3">
    <name type="scientific">Bradyrhizobium canariense</name>
    <dbReference type="NCBI Taxonomy" id="255045"/>
    <lineage>
        <taxon>Bacteria</taxon>
        <taxon>Pseudomonadati</taxon>
        <taxon>Pseudomonadota</taxon>
        <taxon>Alphaproteobacteria</taxon>
        <taxon>Hyphomicrobiales</taxon>
        <taxon>Nitrobacteraceae</taxon>
        <taxon>Bradyrhizobium</taxon>
    </lineage>
</organism>
<protein>
    <submittedName>
        <fullName evidence="2">Uncharacterized protein</fullName>
    </submittedName>
</protein>
<accession>A0A1X3G3C9</accession>
<gene>
    <name evidence="2" type="ORF">BSZ18_04660</name>
</gene>
<proteinExistence type="predicted"/>
<evidence type="ECO:0000313" key="3">
    <source>
        <dbReference type="Proteomes" id="UP000193553"/>
    </source>
</evidence>
<feature type="region of interest" description="Disordered" evidence="1">
    <location>
        <begin position="58"/>
        <end position="90"/>
    </location>
</feature>
<reference evidence="2 3" key="1">
    <citation type="submission" date="2017-03" db="EMBL/GenBank/DDBJ databases">
        <title>Whole genome sequences of fourteen strains of Bradyrhizobium canariense and one strain of Bradyrhizobium japonicum isolated from Lupinus (Papilionoideae: Genisteae) species in Algeria.</title>
        <authorList>
            <person name="Crovadore J."/>
            <person name="Chekireb D."/>
            <person name="Brachmann A."/>
            <person name="Chablais R."/>
            <person name="Cochard B."/>
            <person name="Lefort F."/>
        </authorList>
    </citation>
    <scope>NUCLEOTIDE SEQUENCE [LARGE SCALE GENOMIC DNA]</scope>
    <source>
        <strain evidence="2 3">UBMA195</strain>
    </source>
</reference>